<protein>
    <recommendedName>
        <fullName evidence="2">TNFR-Cys domain-containing protein</fullName>
    </recommendedName>
</protein>
<feature type="disulfide bond" evidence="1">
    <location>
        <begin position="57"/>
        <end position="72"/>
    </location>
</feature>
<dbReference type="PROSITE" id="PS50050">
    <property type="entry name" value="TNFR_NGFR_2"/>
    <property type="match status" value="2"/>
</dbReference>
<accession>A0A6A4RPS8</accession>
<feature type="domain" description="TNFR-Cys" evidence="2">
    <location>
        <begin position="56"/>
        <end position="97"/>
    </location>
</feature>
<dbReference type="Proteomes" id="UP000438429">
    <property type="component" value="Unassembled WGS sequence"/>
</dbReference>
<reference evidence="3 4" key="1">
    <citation type="submission" date="2019-06" db="EMBL/GenBank/DDBJ databases">
        <title>Draft genomes of female and male turbot (Scophthalmus maximus).</title>
        <authorList>
            <person name="Xu H."/>
            <person name="Xu X.-W."/>
            <person name="Shao C."/>
            <person name="Chen S."/>
        </authorList>
    </citation>
    <scope>NUCLEOTIDE SEQUENCE [LARGE SCALE GENOMIC DNA]</scope>
    <source>
        <strain evidence="3">Ysfricsl-2016a</strain>
        <tissue evidence="3">Blood</tissue>
    </source>
</reference>
<comment type="caution">
    <text evidence="3">The sequence shown here is derived from an EMBL/GenBank/DDBJ whole genome shotgun (WGS) entry which is preliminary data.</text>
</comment>
<comment type="caution">
    <text evidence="1">Lacks conserved residue(s) required for the propagation of feature annotation.</text>
</comment>
<keyword evidence="1" id="KW-1015">Disulfide bond</keyword>
<dbReference type="PANTHER" id="PTHR46605:SF6">
    <property type="entry name" value="NERVE GROWTH FACTOR RECEPTOR A (TNFR SUPERFAMILY, MEMBER 16)"/>
    <property type="match status" value="1"/>
</dbReference>
<dbReference type="EMBL" id="VEVO01000247">
    <property type="protein sequence ID" value="KAF0022078.1"/>
    <property type="molecule type" value="Genomic_DNA"/>
</dbReference>
<sequence length="175" mass="19108">MRLQTPCTDSNDAICACNYNYFFNGISGRCEPCTVCPTGEGVYTHCDHDHDTVCEECVDDTFSDRESSLEPCLPCTICDEETEVQLGVCAPTYDSVCHTITALLLVTGDGTIRDLAGLRSFERGGPELGLRVESCRHLVPGHGGLRRLCTQIHVSCSKQEAASLADIPQTFWGVR</sequence>
<dbReference type="AlphaFoldDB" id="A0A6A4RPS8"/>
<feature type="disulfide bond" evidence="1">
    <location>
        <begin position="36"/>
        <end position="54"/>
    </location>
</feature>
<dbReference type="GO" id="GO:0005886">
    <property type="term" value="C:plasma membrane"/>
    <property type="evidence" value="ECO:0007669"/>
    <property type="project" value="TreeGrafter"/>
</dbReference>
<dbReference type="Pfam" id="PF00020">
    <property type="entry name" value="TNFR_c6"/>
    <property type="match status" value="2"/>
</dbReference>
<evidence type="ECO:0000259" key="2">
    <source>
        <dbReference type="PROSITE" id="PS50050"/>
    </source>
</evidence>
<dbReference type="SMART" id="SM00208">
    <property type="entry name" value="TNFR"/>
    <property type="match status" value="2"/>
</dbReference>
<feature type="repeat" description="TNFR-Cys" evidence="1">
    <location>
        <begin position="56"/>
        <end position="97"/>
    </location>
</feature>
<dbReference type="FunFam" id="2.10.50.10:FF:000012">
    <property type="entry name" value="tumor necrosis factor receptor superfamily member 16"/>
    <property type="match status" value="1"/>
</dbReference>
<name>A0A6A4RPS8_SCOMX</name>
<dbReference type="GO" id="GO:0005035">
    <property type="term" value="F:death receptor activity"/>
    <property type="evidence" value="ECO:0007669"/>
    <property type="project" value="TreeGrafter"/>
</dbReference>
<gene>
    <name evidence="3" type="ORF">F2P81_025669</name>
</gene>
<feature type="domain" description="TNFR-Cys" evidence="2">
    <location>
        <begin position="16"/>
        <end position="54"/>
    </location>
</feature>
<dbReference type="GO" id="GO:0007266">
    <property type="term" value="P:Rho protein signal transduction"/>
    <property type="evidence" value="ECO:0007669"/>
    <property type="project" value="TreeGrafter"/>
</dbReference>
<organism evidence="3 4">
    <name type="scientific">Scophthalmus maximus</name>
    <name type="common">Turbot</name>
    <name type="synonym">Psetta maxima</name>
    <dbReference type="NCBI Taxonomy" id="52904"/>
    <lineage>
        <taxon>Eukaryota</taxon>
        <taxon>Metazoa</taxon>
        <taxon>Chordata</taxon>
        <taxon>Craniata</taxon>
        <taxon>Vertebrata</taxon>
        <taxon>Euteleostomi</taxon>
        <taxon>Actinopterygii</taxon>
        <taxon>Neopterygii</taxon>
        <taxon>Teleostei</taxon>
        <taxon>Neoteleostei</taxon>
        <taxon>Acanthomorphata</taxon>
        <taxon>Carangaria</taxon>
        <taxon>Pleuronectiformes</taxon>
        <taxon>Pleuronectoidei</taxon>
        <taxon>Scophthalmidae</taxon>
        <taxon>Scophthalmus</taxon>
    </lineage>
</organism>
<dbReference type="GO" id="GO:0015026">
    <property type="term" value="F:coreceptor activity"/>
    <property type="evidence" value="ECO:0007669"/>
    <property type="project" value="TreeGrafter"/>
</dbReference>
<evidence type="ECO:0000256" key="1">
    <source>
        <dbReference type="PROSITE-ProRule" id="PRU00206"/>
    </source>
</evidence>
<dbReference type="PANTHER" id="PTHR46605">
    <property type="entry name" value="TUMOR NECROSIS FACTOR RECEPTOR"/>
    <property type="match status" value="1"/>
</dbReference>
<feature type="disulfide bond" evidence="1">
    <location>
        <begin position="33"/>
        <end position="46"/>
    </location>
</feature>
<dbReference type="Gene3D" id="2.10.50.10">
    <property type="entry name" value="Tumor Necrosis Factor Receptor, subunit A, domain 2"/>
    <property type="match status" value="1"/>
</dbReference>
<proteinExistence type="predicted"/>
<dbReference type="GO" id="GO:0048406">
    <property type="term" value="F:nerve growth factor binding"/>
    <property type="evidence" value="ECO:0007669"/>
    <property type="project" value="TreeGrafter"/>
</dbReference>
<feature type="repeat" description="TNFR-Cys" evidence="1">
    <location>
        <begin position="16"/>
        <end position="54"/>
    </location>
</feature>
<dbReference type="InterPro" id="IPR052302">
    <property type="entry name" value="Neurotrophin_rcpt-DD"/>
</dbReference>
<dbReference type="SUPFAM" id="SSF57586">
    <property type="entry name" value="TNF receptor-like"/>
    <property type="match status" value="2"/>
</dbReference>
<dbReference type="InterPro" id="IPR001368">
    <property type="entry name" value="TNFR/NGFR_Cys_rich_reg"/>
</dbReference>
<dbReference type="GO" id="GO:0009986">
    <property type="term" value="C:cell surface"/>
    <property type="evidence" value="ECO:0007669"/>
    <property type="project" value="TreeGrafter"/>
</dbReference>
<evidence type="ECO:0000313" key="4">
    <source>
        <dbReference type="Proteomes" id="UP000438429"/>
    </source>
</evidence>
<dbReference type="PROSITE" id="PS00652">
    <property type="entry name" value="TNFR_NGFR_1"/>
    <property type="match status" value="1"/>
</dbReference>
<evidence type="ECO:0000313" key="3">
    <source>
        <dbReference type="EMBL" id="KAF0022078.1"/>
    </source>
</evidence>